<reference evidence="4 6" key="2">
    <citation type="journal article" date="2013" name="Nature">
        <title>Insights into bilaterian evolution from three spiralian genomes.</title>
        <authorList>
            <person name="Simakov O."/>
            <person name="Marletaz F."/>
            <person name="Cho S.J."/>
            <person name="Edsinger-Gonzales E."/>
            <person name="Havlak P."/>
            <person name="Hellsten U."/>
            <person name="Kuo D.H."/>
            <person name="Larsson T."/>
            <person name="Lv J."/>
            <person name="Arendt D."/>
            <person name="Savage R."/>
            <person name="Osoegawa K."/>
            <person name="de Jong P."/>
            <person name="Grimwood J."/>
            <person name="Chapman J.A."/>
            <person name="Shapiro H."/>
            <person name="Aerts A."/>
            <person name="Otillar R.P."/>
            <person name="Terry A.Y."/>
            <person name="Boore J.L."/>
            <person name="Grigoriev I.V."/>
            <person name="Lindberg D.R."/>
            <person name="Seaver E.C."/>
            <person name="Weisblat D.A."/>
            <person name="Putnam N.H."/>
            <person name="Rokhsar D.S."/>
        </authorList>
    </citation>
    <scope>NUCLEOTIDE SEQUENCE</scope>
</reference>
<dbReference type="EMBL" id="KB096134">
    <property type="protein sequence ID" value="ESO07876.1"/>
    <property type="molecule type" value="Genomic_DNA"/>
</dbReference>
<dbReference type="Pfam" id="PF00102">
    <property type="entry name" value="Y_phosphatase"/>
    <property type="match status" value="1"/>
</dbReference>
<dbReference type="Gene3D" id="3.90.190.10">
    <property type="entry name" value="Protein tyrosine phosphatase superfamily"/>
    <property type="match status" value="1"/>
</dbReference>
<accession>T1F242</accession>
<keyword evidence="1" id="KW-1133">Transmembrane helix</keyword>
<evidence type="ECO:0008006" key="7">
    <source>
        <dbReference type="Google" id="ProtNLM"/>
    </source>
</evidence>
<dbReference type="PRINTS" id="PR00700">
    <property type="entry name" value="PRTYPHPHTASE"/>
</dbReference>
<evidence type="ECO:0000313" key="6">
    <source>
        <dbReference type="Proteomes" id="UP000015101"/>
    </source>
</evidence>
<dbReference type="EnsemblMetazoa" id="HelroT169572">
    <property type="protein sequence ID" value="HelroP169572"/>
    <property type="gene ID" value="HelroG169572"/>
</dbReference>
<feature type="domain" description="Tyrosine specific protein phosphatases" evidence="3">
    <location>
        <begin position="541"/>
        <end position="612"/>
    </location>
</feature>
<dbReference type="STRING" id="6412.T1F242"/>
<dbReference type="PANTHER" id="PTHR19134">
    <property type="entry name" value="RECEPTOR-TYPE TYROSINE-PROTEIN PHOSPHATASE"/>
    <property type="match status" value="1"/>
</dbReference>
<dbReference type="InterPro" id="IPR000387">
    <property type="entry name" value="Tyr_Pase_dom"/>
</dbReference>
<proteinExistence type="predicted"/>
<evidence type="ECO:0000313" key="5">
    <source>
        <dbReference type="EnsemblMetazoa" id="HelroP169572"/>
    </source>
</evidence>
<keyword evidence="1" id="KW-0812">Transmembrane</keyword>
<dbReference type="OrthoDB" id="6108687at2759"/>
<keyword evidence="1" id="KW-0472">Membrane</keyword>
<gene>
    <name evidence="5" type="primary">20202892</name>
    <name evidence="4" type="ORF">HELRODRAFT_169572</name>
</gene>
<dbReference type="GeneID" id="20202892"/>
<dbReference type="PROSITE" id="PS50056">
    <property type="entry name" value="TYR_PHOSPHATASE_2"/>
    <property type="match status" value="1"/>
</dbReference>
<feature type="transmembrane region" description="Helical" evidence="1">
    <location>
        <begin position="305"/>
        <end position="327"/>
    </location>
</feature>
<dbReference type="InParanoid" id="T1F242"/>
<sequence>MYLSHCMAIFLIFSCNGKIKSFKIYVEFGELSQYCCENTFQESSLHLPHLLMAARNFASVNFTWQPQIVVDSKPFRKYNLKICKKYINLCLDDKNLRYQYDHSSINFTYLAPSSCYFVFAWLGSTNWNYSEHFCTRAFPLLTVKQSFSHVVQIVNKNASHITFNVSTRDSTEIQKSSHEDHFKIFVLGVFEKDQNVTSEHFFHNVFTADLKLCHMNPGVFYINDHIADYRRIGFYTIDRSDLMNNYKAITLNKLLLNETRFEYHLWIGHIIFIDGAIDIYFSKIVDIQHYASTYKEAVADLNVHFMFIVPVIVAVLIIVALTSFLLIRWKMNVPFKLINSNENNTFHQSSTYMCDLLHDRKNFKTLEEEFYSLQKPNPQPECLIASLPENLSKNRYKNYFPFDQNRVVLPPACCSQSDYINASFISTLYHFNKFITAQCPLPNTVEDFWTMIWVNKISILILLGNFEETFFFKYWPKNLKKEVKYNSMNVKLLSVVQTSPLSFQHIFKLQKGNVQLAQTVEQWSYSSWTPELLPGNFESFSSFIMTLKIIFKTNKSPVAVVCDDGSQKCSLFLATVEATNHLARRGVVDIPNIVNKLRSQRAHSIDYFDQYCTIYEILHQFIKSGYFN</sequence>
<evidence type="ECO:0000256" key="1">
    <source>
        <dbReference type="SAM" id="Phobius"/>
    </source>
</evidence>
<reference evidence="6" key="1">
    <citation type="submission" date="2012-12" db="EMBL/GenBank/DDBJ databases">
        <authorList>
            <person name="Hellsten U."/>
            <person name="Grimwood J."/>
            <person name="Chapman J.A."/>
            <person name="Shapiro H."/>
            <person name="Aerts A."/>
            <person name="Otillar R.P."/>
            <person name="Terry A.Y."/>
            <person name="Boore J.L."/>
            <person name="Simakov O."/>
            <person name="Marletaz F."/>
            <person name="Cho S.-J."/>
            <person name="Edsinger-Gonzales E."/>
            <person name="Havlak P."/>
            <person name="Kuo D.-H."/>
            <person name="Larsson T."/>
            <person name="Lv J."/>
            <person name="Arendt D."/>
            <person name="Savage R."/>
            <person name="Osoegawa K."/>
            <person name="de Jong P."/>
            <person name="Lindberg D.R."/>
            <person name="Seaver E.C."/>
            <person name="Weisblat D.A."/>
            <person name="Putnam N.H."/>
            <person name="Grigoriev I.V."/>
            <person name="Rokhsar D.S."/>
        </authorList>
    </citation>
    <scope>NUCLEOTIDE SEQUENCE</scope>
</reference>
<evidence type="ECO:0000313" key="4">
    <source>
        <dbReference type="EMBL" id="ESO07876.1"/>
    </source>
</evidence>
<dbReference type="AlphaFoldDB" id="T1F242"/>
<dbReference type="EMBL" id="AMQM01003314">
    <property type="status" value="NOT_ANNOTATED_CDS"/>
    <property type="molecule type" value="Genomic_DNA"/>
</dbReference>
<dbReference type="GO" id="GO:0004725">
    <property type="term" value="F:protein tyrosine phosphatase activity"/>
    <property type="evidence" value="ECO:0000318"/>
    <property type="project" value="GO_Central"/>
</dbReference>
<feature type="domain" description="Tyrosine-protein phosphatase" evidence="2">
    <location>
        <begin position="366"/>
        <end position="621"/>
    </location>
</feature>
<dbReference type="PROSITE" id="PS50055">
    <property type="entry name" value="TYR_PHOSPHATASE_PTP"/>
    <property type="match status" value="1"/>
</dbReference>
<dbReference type="InterPro" id="IPR029021">
    <property type="entry name" value="Prot-tyrosine_phosphatase-like"/>
</dbReference>
<reference evidence="5" key="3">
    <citation type="submission" date="2015-06" db="UniProtKB">
        <authorList>
            <consortium name="EnsemblMetazoa"/>
        </authorList>
    </citation>
    <scope>IDENTIFICATION</scope>
</reference>
<dbReference type="InterPro" id="IPR003595">
    <property type="entry name" value="Tyr_Pase_cat"/>
</dbReference>
<protein>
    <recommendedName>
        <fullName evidence="7">Tyrosine-protein phosphatase domain-containing protein</fullName>
    </recommendedName>
</protein>
<dbReference type="CDD" id="cd00047">
    <property type="entry name" value="PTPc"/>
    <property type="match status" value="1"/>
</dbReference>
<dbReference type="InterPro" id="IPR050348">
    <property type="entry name" value="Protein-Tyr_Phosphatase"/>
</dbReference>
<dbReference type="GO" id="GO:0007165">
    <property type="term" value="P:signal transduction"/>
    <property type="evidence" value="ECO:0000318"/>
    <property type="project" value="GO_Central"/>
</dbReference>
<dbReference type="Proteomes" id="UP000015101">
    <property type="component" value="Unassembled WGS sequence"/>
</dbReference>
<dbReference type="CTD" id="20202892"/>
<dbReference type="PANTHER" id="PTHR19134:SF559">
    <property type="entry name" value="TYROSINE-PROTEIN PHOSPHATASE DOMAIN-CONTAINING PROTEIN"/>
    <property type="match status" value="1"/>
</dbReference>
<dbReference type="SUPFAM" id="SSF52799">
    <property type="entry name" value="(Phosphotyrosine protein) phosphatases II"/>
    <property type="match status" value="1"/>
</dbReference>
<evidence type="ECO:0000259" key="2">
    <source>
        <dbReference type="PROSITE" id="PS50055"/>
    </source>
</evidence>
<evidence type="ECO:0000259" key="3">
    <source>
        <dbReference type="PROSITE" id="PS50056"/>
    </source>
</evidence>
<dbReference type="InterPro" id="IPR000242">
    <property type="entry name" value="PTP_cat"/>
</dbReference>
<dbReference type="SMART" id="SM00404">
    <property type="entry name" value="PTPc_motif"/>
    <property type="match status" value="1"/>
</dbReference>
<keyword evidence="6" id="KW-1185">Reference proteome</keyword>
<dbReference type="HOGENOM" id="CLU_435653_0_0_1"/>
<dbReference type="RefSeq" id="XP_009013665.1">
    <property type="nucleotide sequence ID" value="XM_009015417.1"/>
</dbReference>
<name>T1F242_HELRO</name>
<organism evidence="5 6">
    <name type="scientific">Helobdella robusta</name>
    <name type="common">Californian leech</name>
    <dbReference type="NCBI Taxonomy" id="6412"/>
    <lineage>
        <taxon>Eukaryota</taxon>
        <taxon>Metazoa</taxon>
        <taxon>Spiralia</taxon>
        <taxon>Lophotrochozoa</taxon>
        <taxon>Annelida</taxon>
        <taxon>Clitellata</taxon>
        <taxon>Hirudinea</taxon>
        <taxon>Rhynchobdellida</taxon>
        <taxon>Glossiphoniidae</taxon>
        <taxon>Helobdella</taxon>
    </lineage>
</organism>
<dbReference type="KEGG" id="hro:HELRODRAFT_169572"/>
<dbReference type="SMART" id="SM00194">
    <property type="entry name" value="PTPc"/>
    <property type="match status" value="1"/>
</dbReference>
<dbReference type="eggNOG" id="KOG4228">
    <property type="taxonomic scope" value="Eukaryota"/>
</dbReference>